<dbReference type="EMBL" id="QKWP01000654">
    <property type="protein sequence ID" value="RIB16721.1"/>
    <property type="molecule type" value="Genomic_DNA"/>
</dbReference>
<dbReference type="Proteomes" id="UP000266673">
    <property type="component" value="Unassembled WGS sequence"/>
</dbReference>
<dbReference type="AlphaFoldDB" id="A0A397V469"/>
<protein>
    <submittedName>
        <fullName evidence="2">Uncharacterized protein</fullName>
    </submittedName>
</protein>
<accession>A0A397V469</accession>
<comment type="caution">
    <text evidence="2">The sequence shown here is derived from an EMBL/GenBank/DDBJ whole genome shotgun (WGS) entry which is preliminary data.</text>
</comment>
<evidence type="ECO:0000256" key="1">
    <source>
        <dbReference type="SAM" id="MobiDB-lite"/>
    </source>
</evidence>
<feature type="region of interest" description="Disordered" evidence="1">
    <location>
        <begin position="21"/>
        <end position="47"/>
    </location>
</feature>
<keyword evidence="3" id="KW-1185">Reference proteome</keyword>
<proteinExistence type="predicted"/>
<evidence type="ECO:0000313" key="2">
    <source>
        <dbReference type="EMBL" id="RIB16721.1"/>
    </source>
</evidence>
<sequence>MVHNYTTRHVKRSLRRQMRRNANSNNNNNNDNNNGNNNNDDNTIESDVEEVIVPDDVEEVVGPDVGPDDVERLLAIHTRLEQLVLRMRRAQYEGDEEAAAFYLEKSVEIGQKIYQLILYMRQQRWWLWRDE</sequence>
<name>A0A397V469_9GLOM</name>
<feature type="compositionally biased region" description="Low complexity" evidence="1">
    <location>
        <begin position="21"/>
        <end position="41"/>
    </location>
</feature>
<evidence type="ECO:0000313" key="3">
    <source>
        <dbReference type="Proteomes" id="UP000266673"/>
    </source>
</evidence>
<reference evidence="2 3" key="1">
    <citation type="submission" date="2018-06" db="EMBL/GenBank/DDBJ databases">
        <title>Comparative genomics reveals the genomic features of Rhizophagus irregularis, R. cerebriforme, R. diaphanum and Gigaspora rosea, and their symbiotic lifestyle signature.</title>
        <authorList>
            <person name="Morin E."/>
            <person name="San Clemente H."/>
            <person name="Chen E.C.H."/>
            <person name="De La Providencia I."/>
            <person name="Hainaut M."/>
            <person name="Kuo A."/>
            <person name="Kohler A."/>
            <person name="Murat C."/>
            <person name="Tang N."/>
            <person name="Roy S."/>
            <person name="Loubradou J."/>
            <person name="Henrissat B."/>
            <person name="Grigoriev I.V."/>
            <person name="Corradi N."/>
            <person name="Roux C."/>
            <person name="Martin F.M."/>
        </authorList>
    </citation>
    <scope>NUCLEOTIDE SEQUENCE [LARGE SCALE GENOMIC DNA]</scope>
    <source>
        <strain evidence="2 3">DAOM 194757</strain>
    </source>
</reference>
<organism evidence="2 3">
    <name type="scientific">Gigaspora rosea</name>
    <dbReference type="NCBI Taxonomy" id="44941"/>
    <lineage>
        <taxon>Eukaryota</taxon>
        <taxon>Fungi</taxon>
        <taxon>Fungi incertae sedis</taxon>
        <taxon>Mucoromycota</taxon>
        <taxon>Glomeromycotina</taxon>
        <taxon>Glomeromycetes</taxon>
        <taxon>Diversisporales</taxon>
        <taxon>Gigasporaceae</taxon>
        <taxon>Gigaspora</taxon>
    </lineage>
</organism>
<gene>
    <name evidence="2" type="ORF">C2G38_2189133</name>
</gene>